<comment type="pathway">
    <text evidence="1">Cofactor biosynthesis; riboflavin biosynthesis.</text>
</comment>
<dbReference type="Pfam" id="PF01872">
    <property type="entry name" value="RibD_C"/>
    <property type="match status" value="1"/>
</dbReference>
<evidence type="ECO:0000259" key="4">
    <source>
        <dbReference type="Pfam" id="PF01872"/>
    </source>
</evidence>
<dbReference type="PANTHER" id="PTHR38011">
    <property type="entry name" value="DIHYDROFOLATE REDUCTASE FAMILY PROTEIN (AFU_ORTHOLOGUE AFUA_8G06820)"/>
    <property type="match status" value="1"/>
</dbReference>
<keyword evidence="6" id="KW-1185">Reference proteome</keyword>
<dbReference type="RefSeq" id="WP_069851227.1">
    <property type="nucleotide sequence ID" value="NZ_CP014859.1"/>
</dbReference>
<organism evidence="5 6">
    <name type="scientific">Actinoalloteichus hymeniacidonis</name>
    <dbReference type="NCBI Taxonomy" id="340345"/>
    <lineage>
        <taxon>Bacteria</taxon>
        <taxon>Bacillati</taxon>
        <taxon>Actinomycetota</taxon>
        <taxon>Actinomycetes</taxon>
        <taxon>Pseudonocardiales</taxon>
        <taxon>Pseudonocardiaceae</taxon>
        <taxon>Actinoalloteichus</taxon>
    </lineage>
</organism>
<dbReference type="GO" id="GO:0008703">
    <property type="term" value="F:5-amino-6-(5-phosphoribosylamino)uracil reductase activity"/>
    <property type="evidence" value="ECO:0007669"/>
    <property type="project" value="UniProtKB-EC"/>
</dbReference>
<dbReference type="GO" id="GO:0009231">
    <property type="term" value="P:riboflavin biosynthetic process"/>
    <property type="evidence" value="ECO:0007669"/>
    <property type="project" value="InterPro"/>
</dbReference>
<dbReference type="PANTHER" id="PTHR38011:SF7">
    <property type="entry name" value="2,5-DIAMINO-6-RIBOSYLAMINO-4(3H)-PYRIMIDINONE 5'-PHOSPHATE REDUCTASE"/>
    <property type="match status" value="1"/>
</dbReference>
<dbReference type="InterPro" id="IPR050765">
    <property type="entry name" value="Riboflavin_Biosynth_HTPR"/>
</dbReference>
<dbReference type="AlphaFoldDB" id="A0AAC9HSZ9"/>
<evidence type="ECO:0000256" key="2">
    <source>
        <dbReference type="ARBA" id="ARBA00022857"/>
    </source>
</evidence>
<sequence>MQRLFPSTPAAGTEEALTELEVEAAYAYPEPLDRPWLRVNFVSSLDGAVSAGDGRSRALSSPADRRILALLRDLSDVILVGAGTAITEGYQGVRPREVRANRRARLRLSPLPPIAVVTASGDIDPASPLIGQATAQTIVFTTSAAPWARRAALTEAGADVVVVGTDTVDLSELRAELDRRELRRICCEGGPRLLGSLIEADLVDELCLTMAPLLEGGAAPRISAAAPPVAPPRSMTLRSVLHADGQLFLRHVRDLD</sequence>
<dbReference type="SUPFAM" id="SSF53597">
    <property type="entry name" value="Dihydrofolate reductase-like"/>
    <property type="match status" value="1"/>
</dbReference>
<dbReference type="KEGG" id="ahm:TL08_20460"/>
<dbReference type="Gene3D" id="3.40.430.10">
    <property type="entry name" value="Dihydrofolate Reductase, subunit A"/>
    <property type="match status" value="1"/>
</dbReference>
<dbReference type="EMBL" id="CP014859">
    <property type="protein sequence ID" value="AOS64883.1"/>
    <property type="molecule type" value="Genomic_DNA"/>
</dbReference>
<keyword evidence="2" id="KW-0521">NADP</keyword>
<evidence type="ECO:0000313" key="5">
    <source>
        <dbReference type="EMBL" id="AOS64883.1"/>
    </source>
</evidence>
<name>A0AAC9HSZ9_9PSEU</name>
<proteinExistence type="predicted"/>
<dbReference type="Proteomes" id="UP000095210">
    <property type="component" value="Chromosome"/>
</dbReference>
<gene>
    <name evidence="5" type="ORF">TL08_20460</name>
</gene>
<accession>A0AAC9HSZ9</accession>
<evidence type="ECO:0000256" key="3">
    <source>
        <dbReference type="ARBA" id="ARBA00023002"/>
    </source>
</evidence>
<dbReference type="InterPro" id="IPR024072">
    <property type="entry name" value="DHFR-like_dom_sf"/>
</dbReference>
<evidence type="ECO:0000313" key="6">
    <source>
        <dbReference type="Proteomes" id="UP000095210"/>
    </source>
</evidence>
<reference evidence="6" key="1">
    <citation type="submission" date="2016-03" db="EMBL/GenBank/DDBJ databases">
        <title>Complete genome sequence of the type strain Actinoalloteichus hymeniacidonis DSM 45092.</title>
        <authorList>
            <person name="Schaffert L."/>
            <person name="Albersmeier A."/>
            <person name="Winkler A."/>
            <person name="Kalinowski J."/>
            <person name="Zotchev S."/>
            <person name="Ruckert C."/>
        </authorList>
    </citation>
    <scope>NUCLEOTIDE SEQUENCE [LARGE SCALE GENOMIC DNA]</scope>
    <source>
        <strain evidence="6">HPA177(T) (DSM 45092(T))</strain>
    </source>
</reference>
<dbReference type="EC" id="1.1.1.193" evidence="5"/>
<feature type="domain" description="Bacterial bifunctional deaminase-reductase C-terminal" evidence="4">
    <location>
        <begin position="35"/>
        <end position="226"/>
    </location>
</feature>
<keyword evidence="3 5" id="KW-0560">Oxidoreductase</keyword>
<evidence type="ECO:0000256" key="1">
    <source>
        <dbReference type="ARBA" id="ARBA00005104"/>
    </source>
</evidence>
<dbReference type="InterPro" id="IPR002734">
    <property type="entry name" value="RibDG_C"/>
</dbReference>
<protein>
    <submittedName>
        <fullName evidence="5">Pyrimidine reductase, riboflavin biosynthesis</fullName>
        <ecNumber evidence="5">1.1.1.193</ecNumber>
    </submittedName>
</protein>